<keyword evidence="2" id="KW-1185">Reference proteome</keyword>
<dbReference type="Proteomes" id="UP001341840">
    <property type="component" value="Unassembled WGS sequence"/>
</dbReference>
<dbReference type="EMBL" id="JASCZI010151438">
    <property type="protein sequence ID" value="MED6172855.1"/>
    <property type="molecule type" value="Genomic_DNA"/>
</dbReference>
<accession>A0ABU6VJJ5</accession>
<organism evidence="1 2">
    <name type="scientific">Stylosanthes scabra</name>
    <dbReference type="NCBI Taxonomy" id="79078"/>
    <lineage>
        <taxon>Eukaryota</taxon>
        <taxon>Viridiplantae</taxon>
        <taxon>Streptophyta</taxon>
        <taxon>Embryophyta</taxon>
        <taxon>Tracheophyta</taxon>
        <taxon>Spermatophyta</taxon>
        <taxon>Magnoliopsida</taxon>
        <taxon>eudicotyledons</taxon>
        <taxon>Gunneridae</taxon>
        <taxon>Pentapetalae</taxon>
        <taxon>rosids</taxon>
        <taxon>fabids</taxon>
        <taxon>Fabales</taxon>
        <taxon>Fabaceae</taxon>
        <taxon>Papilionoideae</taxon>
        <taxon>50 kb inversion clade</taxon>
        <taxon>dalbergioids sensu lato</taxon>
        <taxon>Dalbergieae</taxon>
        <taxon>Pterocarpus clade</taxon>
        <taxon>Stylosanthes</taxon>
    </lineage>
</organism>
<comment type="caution">
    <text evidence="1">The sequence shown here is derived from an EMBL/GenBank/DDBJ whole genome shotgun (WGS) entry which is preliminary data.</text>
</comment>
<gene>
    <name evidence="1" type="ORF">PIB30_053784</name>
</gene>
<name>A0ABU6VJJ5_9FABA</name>
<evidence type="ECO:0000313" key="2">
    <source>
        <dbReference type="Proteomes" id="UP001341840"/>
    </source>
</evidence>
<evidence type="ECO:0000313" key="1">
    <source>
        <dbReference type="EMBL" id="MED6172855.1"/>
    </source>
</evidence>
<protein>
    <submittedName>
        <fullName evidence="1">Uncharacterized protein</fullName>
    </submittedName>
</protein>
<reference evidence="1 2" key="1">
    <citation type="journal article" date="2023" name="Plants (Basel)">
        <title>Bridging the Gap: Combining Genomics and Transcriptomics Approaches to Understand Stylosanthes scabra, an Orphan Legume from the Brazilian Caatinga.</title>
        <authorList>
            <person name="Ferreira-Neto J.R.C."/>
            <person name="da Silva M.D."/>
            <person name="Binneck E."/>
            <person name="de Melo N.F."/>
            <person name="da Silva R.H."/>
            <person name="de Melo A.L.T.M."/>
            <person name="Pandolfi V."/>
            <person name="Bustamante F.O."/>
            <person name="Brasileiro-Vidal A.C."/>
            <person name="Benko-Iseppon A.M."/>
        </authorList>
    </citation>
    <scope>NUCLEOTIDE SEQUENCE [LARGE SCALE GENOMIC DNA]</scope>
    <source>
        <tissue evidence="1">Leaves</tissue>
    </source>
</reference>
<proteinExistence type="predicted"/>
<sequence length="106" mass="12036">MRDRIEGLDTCISEKAADICRSLGIPYNSFSKEDIRRYLGIPYKLPPLGKDDIFKRIVNDEKVGNLDMDVVIQVIEKEGMNWANNPEDNTIPRMPDNVILNARATA</sequence>